<dbReference type="AlphaFoldDB" id="A0A6V7ULI2"/>
<dbReference type="Proteomes" id="UP000580250">
    <property type="component" value="Unassembled WGS sequence"/>
</dbReference>
<evidence type="ECO:0000313" key="1">
    <source>
        <dbReference type="EMBL" id="CAD2161096.1"/>
    </source>
</evidence>
<gene>
    <name evidence="1" type="ORF">MENT_LOCUS14628</name>
</gene>
<reference evidence="1 2" key="1">
    <citation type="submission" date="2020-08" db="EMBL/GenBank/DDBJ databases">
        <authorList>
            <person name="Koutsovoulos G."/>
            <person name="Danchin GJ E."/>
        </authorList>
    </citation>
    <scope>NUCLEOTIDE SEQUENCE [LARGE SCALE GENOMIC DNA]</scope>
</reference>
<name>A0A6V7ULI2_MELEN</name>
<evidence type="ECO:0000313" key="2">
    <source>
        <dbReference type="Proteomes" id="UP000580250"/>
    </source>
</evidence>
<comment type="caution">
    <text evidence="1">The sequence shown here is derived from an EMBL/GenBank/DDBJ whole genome shotgun (WGS) entry which is preliminary data.</text>
</comment>
<accession>A0A6V7ULI2</accession>
<sequence>MRNFLCKNDITKIKSILFELMQAPKLIMLENLHPEVLKIDQMNTEARLYLYAIFVTTSISSDVSLGAKCRLTGPLLYDKIKKSLEKLKEELGDAKKVKYFKNK</sequence>
<dbReference type="EMBL" id="CAJEWN010000083">
    <property type="protein sequence ID" value="CAD2161096.1"/>
    <property type="molecule type" value="Genomic_DNA"/>
</dbReference>
<protein>
    <submittedName>
        <fullName evidence="1">Uncharacterized protein</fullName>
    </submittedName>
</protein>
<proteinExistence type="predicted"/>
<organism evidence="1 2">
    <name type="scientific">Meloidogyne enterolobii</name>
    <name type="common">Root-knot nematode worm</name>
    <name type="synonym">Meloidogyne mayaguensis</name>
    <dbReference type="NCBI Taxonomy" id="390850"/>
    <lineage>
        <taxon>Eukaryota</taxon>
        <taxon>Metazoa</taxon>
        <taxon>Ecdysozoa</taxon>
        <taxon>Nematoda</taxon>
        <taxon>Chromadorea</taxon>
        <taxon>Rhabditida</taxon>
        <taxon>Tylenchina</taxon>
        <taxon>Tylenchomorpha</taxon>
        <taxon>Tylenchoidea</taxon>
        <taxon>Meloidogynidae</taxon>
        <taxon>Meloidogyninae</taxon>
        <taxon>Meloidogyne</taxon>
    </lineage>
</organism>